<keyword evidence="1" id="KW-0732">Signal</keyword>
<comment type="caution">
    <text evidence="2">The sequence shown here is derived from an EMBL/GenBank/DDBJ whole genome shotgun (WGS) entry which is preliminary data.</text>
</comment>
<sequence length="231" mass="26629">MTTVMNLFLLIASFLCSSAAAVQPSCTELYASYFLSQNFNETIAHTIHSMSVQGLRLFNPRANEDNRVPTVNHDIHDEKKLVLPFAPEEPRGEDFTTETMNIMDAILSRIGKDDDGLGPNWSSTERIVHKFHMIDVWHRVREVYQEVLENPPQDDLCTCLLDTSSNGIYQAVHWVAEHYKSGTPITLLNRPIPKLKDAKSWKVWKSRLLYYYKRPSLYDSSLFLYCATKHF</sequence>
<keyword evidence="3" id="KW-1185">Reference proteome</keyword>
<feature type="signal peptide" evidence="1">
    <location>
        <begin position="1"/>
        <end position="21"/>
    </location>
</feature>
<reference evidence="2 3" key="1">
    <citation type="journal article" date="2018" name="Sci. Rep.">
        <title>Comparative analysis of the Pocillopora damicornis genome highlights role of immune system in coral evolution.</title>
        <authorList>
            <person name="Cunning R."/>
            <person name="Bay R.A."/>
            <person name="Gillette P."/>
            <person name="Baker A.C."/>
            <person name="Traylor-Knowles N."/>
        </authorList>
    </citation>
    <scope>NUCLEOTIDE SEQUENCE [LARGE SCALE GENOMIC DNA]</scope>
    <source>
        <strain evidence="2">RSMAS</strain>
        <tissue evidence="2">Whole animal</tissue>
    </source>
</reference>
<dbReference type="OrthoDB" id="9971670at2759"/>
<name>A0A3M6UIM4_POCDA</name>
<evidence type="ECO:0000313" key="3">
    <source>
        <dbReference type="Proteomes" id="UP000275408"/>
    </source>
</evidence>
<dbReference type="EMBL" id="RCHS01001425">
    <property type="protein sequence ID" value="RMX53492.1"/>
    <property type="molecule type" value="Genomic_DNA"/>
</dbReference>
<evidence type="ECO:0000256" key="1">
    <source>
        <dbReference type="SAM" id="SignalP"/>
    </source>
</evidence>
<organism evidence="2 3">
    <name type="scientific">Pocillopora damicornis</name>
    <name type="common">Cauliflower coral</name>
    <name type="synonym">Millepora damicornis</name>
    <dbReference type="NCBI Taxonomy" id="46731"/>
    <lineage>
        <taxon>Eukaryota</taxon>
        <taxon>Metazoa</taxon>
        <taxon>Cnidaria</taxon>
        <taxon>Anthozoa</taxon>
        <taxon>Hexacorallia</taxon>
        <taxon>Scleractinia</taxon>
        <taxon>Astrocoeniina</taxon>
        <taxon>Pocilloporidae</taxon>
        <taxon>Pocillopora</taxon>
    </lineage>
</organism>
<protein>
    <submittedName>
        <fullName evidence="2">Uncharacterized protein</fullName>
    </submittedName>
</protein>
<dbReference type="Proteomes" id="UP000275408">
    <property type="component" value="Unassembled WGS sequence"/>
</dbReference>
<dbReference type="OMA" id="FHMWDLW"/>
<feature type="chain" id="PRO_5017963752" evidence="1">
    <location>
        <begin position="22"/>
        <end position="231"/>
    </location>
</feature>
<evidence type="ECO:0000313" key="2">
    <source>
        <dbReference type="EMBL" id="RMX53492.1"/>
    </source>
</evidence>
<accession>A0A3M6UIM4</accession>
<dbReference type="AlphaFoldDB" id="A0A3M6UIM4"/>
<gene>
    <name evidence="2" type="ORF">pdam_00017351</name>
</gene>
<proteinExistence type="predicted"/>